<sequence length="114" mass="12148">MGKPKLIAVCSSGTSPDSLVEPVVGRADYFHLVDIQTDQRDILPNSFRDLQEGCGIHVAQALSAKHVDAILAGNCGPKAARALREAGIQVVYPFSGTVTEAVQAFIESLHEMNS</sequence>
<dbReference type="PANTHER" id="PTHR42983">
    <property type="entry name" value="DINITROGENASE IRON-MOLYBDENUM COFACTOR PROTEIN-RELATED"/>
    <property type="match status" value="1"/>
</dbReference>
<feature type="domain" description="Dinitrogenase iron-molybdenum cofactor biosynthesis" evidence="1">
    <location>
        <begin position="17"/>
        <end position="106"/>
    </location>
</feature>
<evidence type="ECO:0000313" key="2">
    <source>
        <dbReference type="EMBL" id="SKA79762.1"/>
    </source>
</evidence>
<dbReference type="InterPro" id="IPR036105">
    <property type="entry name" value="DiNase_FeMo-co_biosyn_sf"/>
</dbReference>
<dbReference type="PANTHER" id="PTHR42983:SF1">
    <property type="entry name" value="IRON-MOLYBDENUM PROTEIN"/>
    <property type="match status" value="1"/>
</dbReference>
<organism evidence="2 3">
    <name type="scientific">Desulfobaculum bizertense DSM 18034</name>
    <dbReference type="NCBI Taxonomy" id="1121442"/>
    <lineage>
        <taxon>Bacteria</taxon>
        <taxon>Pseudomonadati</taxon>
        <taxon>Thermodesulfobacteriota</taxon>
        <taxon>Desulfovibrionia</taxon>
        <taxon>Desulfovibrionales</taxon>
        <taxon>Desulfovibrionaceae</taxon>
        <taxon>Desulfobaculum</taxon>
    </lineage>
</organism>
<gene>
    <name evidence="2" type="ORF">SAMN02745702_02572</name>
</gene>
<dbReference type="Proteomes" id="UP000189733">
    <property type="component" value="Unassembled WGS sequence"/>
</dbReference>
<dbReference type="RefSeq" id="WP_159446004.1">
    <property type="nucleotide sequence ID" value="NZ_FUYA01000010.1"/>
</dbReference>
<dbReference type="EMBL" id="FUYA01000010">
    <property type="protein sequence ID" value="SKA79762.1"/>
    <property type="molecule type" value="Genomic_DNA"/>
</dbReference>
<dbReference type="STRING" id="1121442.SAMN02745702_02572"/>
<evidence type="ECO:0000313" key="3">
    <source>
        <dbReference type="Proteomes" id="UP000189733"/>
    </source>
</evidence>
<name>A0A1T4WQW1_9BACT</name>
<protein>
    <submittedName>
        <fullName evidence="2">Predicted Fe-Mo cluster-binding protein, NifX family</fullName>
    </submittedName>
</protein>
<dbReference type="AlphaFoldDB" id="A0A1T4WQW1"/>
<keyword evidence="3" id="KW-1185">Reference proteome</keyword>
<dbReference type="Pfam" id="PF02579">
    <property type="entry name" value="Nitro_FeMo-Co"/>
    <property type="match status" value="1"/>
</dbReference>
<dbReference type="InterPro" id="IPR003731">
    <property type="entry name" value="Di-Nase_FeMo-co_biosynth"/>
</dbReference>
<evidence type="ECO:0000259" key="1">
    <source>
        <dbReference type="Pfam" id="PF02579"/>
    </source>
</evidence>
<reference evidence="2 3" key="1">
    <citation type="submission" date="2017-02" db="EMBL/GenBank/DDBJ databases">
        <authorList>
            <person name="Peterson S.W."/>
        </authorList>
    </citation>
    <scope>NUCLEOTIDE SEQUENCE [LARGE SCALE GENOMIC DNA]</scope>
    <source>
        <strain evidence="2 3">DSM 18034</strain>
    </source>
</reference>
<accession>A0A1T4WQW1</accession>
<dbReference type="OrthoDB" id="9807451at2"/>
<proteinExistence type="predicted"/>
<dbReference type="Gene3D" id="3.30.420.130">
    <property type="entry name" value="Dinitrogenase iron-molybdenum cofactor biosynthesis domain"/>
    <property type="match status" value="1"/>
</dbReference>
<dbReference type="SUPFAM" id="SSF53146">
    <property type="entry name" value="Nitrogenase accessory factor-like"/>
    <property type="match status" value="1"/>
</dbReference>